<keyword evidence="3" id="KW-1185">Reference proteome</keyword>
<dbReference type="EMBL" id="CP090978">
    <property type="protein sequence ID" value="UJF32417.1"/>
    <property type="molecule type" value="Genomic_DNA"/>
</dbReference>
<accession>A0ABY3SF45</accession>
<gene>
    <name evidence="2" type="ORF">L0M14_22390</name>
</gene>
<organism evidence="2 3">
    <name type="scientific">Paenibacillus hexagrammi</name>
    <dbReference type="NCBI Taxonomy" id="2908839"/>
    <lineage>
        <taxon>Bacteria</taxon>
        <taxon>Bacillati</taxon>
        <taxon>Bacillota</taxon>
        <taxon>Bacilli</taxon>
        <taxon>Bacillales</taxon>
        <taxon>Paenibacillaceae</taxon>
        <taxon>Paenibacillus</taxon>
    </lineage>
</organism>
<evidence type="ECO:0000256" key="1">
    <source>
        <dbReference type="SAM" id="Coils"/>
    </source>
</evidence>
<evidence type="ECO:0000313" key="2">
    <source>
        <dbReference type="EMBL" id="UJF32417.1"/>
    </source>
</evidence>
<evidence type="ECO:0000313" key="3">
    <source>
        <dbReference type="Proteomes" id="UP001649230"/>
    </source>
</evidence>
<dbReference type="RefSeq" id="WP_235118761.1">
    <property type="nucleotide sequence ID" value="NZ_CP090978.1"/>
</dbReference>
<dbReference type="Proteomes" id="UP001649230">
    <property type="component" value="Chromosome"/>
</dbReference>
<reference evidence="2 3" key="1">
    <citation type="journal article" date="2024" name="Int. J. Syst. Evol. Microbiol.">
        <title>Paenibacillus hexagrammi sp. nov., a novel bacterium isolated from the gut content of Hexagrammos agrammus.</title>
        <authorList>
            <person name="Jung H.K."/>
            <person name="Kim D.G."/>
            <person name="Zin H."/>
            <person name="Park J."/>
            <person name="Jung H."/>
            <person name="Kim Y.O."/>
            <person name="Kong H.J."/>
            <person name="Kim J.W."/>
            <person name="Kim Y.S."/>
        </authorList>
    </citation>
    <scope>NUCLEOTIDE SEQUENCE [LARGE SCALE GENOMIC DNA]</scope>
    <source>
        <strain evidence="2 3">YPD9-1</strain>
    </source>
</reference>
<protein>
    <submittedName>
        <fullName evidence="2">Uncharacterized protein</fullName>
    </submittedName>
</protein>
<feature type="coiled-coil region" evidence="1">
    <location>
        <begin position="67"/>
        <end position="108"/>
    </location>
</feature>
<name>A0ABY3SF45_9BACL</name>
<proteinExistence type="predicted"/>
<keyword evidence="1" id="KW-0175">Coiled coil</keyword>
<sequence length="196" mass="22305">MGMKRVGQMGTGYGFSISEIEAAEQRYHEALQRAVELRLQCVDAEELAELRTEQAELAMRAGDEDLARRALQEKLRLEAAREDLRAQYRKCQDDILALAEELQRLRAAAGNMRPRGAGPHDDAGSREALRELEHAGRELGREAWHGLREAAVLSRETLKEASCNLREELRAVRGRLREEWQHSRFSGCEGRARSRK</sequence>